<sequence length="279" mass="31333">MKKLFLSLICGFIILGSACSKETTSKEESSKGKNAETQQTKSEKVLTKEEFEKMYSNPKEYKGKKVDFYARVFVQPEKDKDGTYIQGWAGLNNSMNTVIAIKDTKLDVKVEDIIHVKGEVKDTFEGKNGFGASLKTPLILASSIEKSDYATAFAPAKKAIEVNQEQTQNGYKISIKKIELADNETRVLFSIKNEAAAKFSFYEFKSSLVVNGQQFERTDNYEAKYPKIPDDLLPGVTADATLAFPKLPVDKGEIQISLEGSSENYELEMKPFNFKIQYQ</sequence>
<reference evidence="2 3" key="1">
    <citation type="submission" date="2016-10" db="EMBL/GenBank/DDBJ databases">
        <title>Comparative genomics of Bacillus thuringiensis reveals a path to pathogens against multiple invertebrate hosts.</title>
        <authorList>
            <person name="Zheng J."/>
            <person name="Gao Q."/>
            <person name="Liu H."/>
            <person name="Peng D."/>
            <person name="Ruan L."/>
            <person name="Sun M."/>
        </authorList>
    </citation>
    <scope>NUCLEOTIDE SEQUENCE [LARGE SCALE GENOMIC DNA]</scope>
    <source>
        <strain evidence="2">BGSC 4BW1</strain>
    </source>
</reference>
<dbReference type="RefSeq" id="WP_086401710.1">
    <property type="nucleotide sequence ID" value="NZ_MOOP01000111.1"/>
</dbReference>
<evidence type="ECO:0000256" key="1">
    <source>
        <dbReference type="SAM" id="MobiDB-lite"/>
    </source>
</evidence>
<feature type="region of interest" description="Disordered" evidence="1">
    <location>
        <begin position="24"/>
        <end position="43"/>
    </location>
</feature>
<dbReference type="Proteomes" id="UP000195120">
    <property type="component" value="Unassembled WGS sequence"/>
</dbReference>
<proteinExistence type="predicted"/>
<accession>A0A9X6QME7</accession>
<gene>
    <name evidence="2" type="ORF">BK741_21095</name>
</gene>
<dbReference type="PROSITE" id="PS51257">
    <property type="entry name" value="PROKAR_LIPOPROTEIN"/>
    <property type="match status" value="1"/>
</dbReference>
<feature type="compositionally biased region" description="Basic and acidic residues" evidence="1">
    <location>
        <begin position="24"/>
        <end position="34"/>
    </location>
</feature>
<comment type="caution">
    <text evidence="2">The sequence shown here is derived from an EMBL/GenBank/DDBJ whole genome shotgun (WGS) entry which is preliminary data.</text>
</comment>
<protein>
    <submittedName>
        <fullName evidence="2">DUF4352 domain-containing protein</fullName>
    </submittedName>
</protein>
<evidence type="ECO:0000313" key="3">
    <source>
        <dbReference type="Proteomes" id="UP000195120"/>
    </source>
</evidence>
<organism evidence="2 3">
    <name type="scientific">Bacillus thuringiensis serovar iberica</name>
    <dbReference type="NCBI Taxonomy" id="180866"/>
    <lineage>
        <taxon>Bacteria</taxon>
        <taxon>Bacillati</taxon>
        <taxon>Bacillota</taxon>
        <taxon>Bacilli</taxon>
        <taxon>Bacillales</taxon>
        <taxon>Bacillaceae</taxon>
        <taxon>Bacillus</taxon>
        <taxon>Bacillus cereus group</taxon>
    </lineage>
</organism>
<dbReference type="AlphaFoldDB" id="A0A9X6QME7"/>
<dbReference type="EMBL" id="MOOP01000111">
    <property type="protein sequence ID" value="OUB45585.1"/>
    <property type="molecule type" value="Genomic_DNA"/>
</dbReference>
<name>A0A9X6QME7_BACTU</name>
<evidence type="ECO:0000313" key="2">
    <source>
        <dbReference type="EMBL" id="OUB45585.1"/>
    </source>
</evidence>